<dbReference type="InterPro" id="IPR000276">
    <property type="entry name" value="GPCR_Rhodpsn"/>
</dbReference>
<evidence type="ECO:0000256" key="5">
    <source>
        <dbReference type="ARBA" id="ARBA00023136"/>
    </source>
</evidence>
<dbReference type="GO" id="GO:0005886">
    <property type="term" value="C:plasma membrane"/>
    <property type="evidence" value="ECO:0007669"/>
    <property type="project" value="UniProtKB-SubCell"/>
</dbReference>
<reference evidence="9 10" key="1">
    <citation type="journal article" date="2021" name="Elife">
        <title>Chloroplast acquisition without the gene transfer in kleptoplastic sea slugs, Plakobranchus ocellatus.</title>
        <authorList>
            <person name="Maeda T."/>
            <person name="Takahashi S."/>
            <person name="Yoshida T."/>
            <person name="Shimamura S."/>
            <person name="Takaki Y."/>
            <person name="Nagai Y."/>
            <person name="Toyoda A."/>
            <person name="Suzuki Y."/>
            <person name="Arimoto A."/>
            <person name="Ishii H."/>
            <person name="Satoh N."/>
            <person name="Nishiyama T."/>
            <person name="Hasebe M."/>
            <person name="Maruyama T."/>
            <person name="Minagawa J."/>
            <person name="Obokata J."/>
            <person name="Shigenobu S."/>
        </authorList>
    </citation>
    <scope>NUCLEOTIDE SEQUENCE [LARGE SCALE GENOMIC DNA]</scope>
</reference>
<dbReference type="PRINTS" id="PR00237">
    <property type="entry name" value="GPCRRHODOPSN"/>
</dbReference>
<dbReference type="SMART" id="SM01381">
    <property type="entry name" value="7TM_GPCR_Srsx"/>
    <property type="match status" value="1"/>
</dbReference>
<evidence type="ECO:0000256" key="3">
    <source>
        <dbReference type="ARBA" id="ARBA00022692"/>
    </source>
</evidence>
<name>A0AAV4F3H7_9GAST</name>
<feature type="transmembrane region" description="Helical" evidence="7">
    <location>
        <begin position="278"/>
        <end position="300"/>
    </location>
</feature>
<evidence type="ECO:0000256" key="1">
    <source>
        <dbReference type="ARBA" id="ARBA00004651"/>
    </source>
</evidence>
<dbReference type="PROSITE" id="PS50262">
    <property type="entry name" value="G_PROTEIN_RECEP_F1_2"/>
    <property type="match status" value="1"/>
</dbReference>
<feature type="transmembrane region" description="Helical" evidence="7">
    <location>
        <begin position="101"/>
        <end position="123"/>
    </location>
</feature>
<feature type="transmembrane region" description="Helical" evidence="7">
    <location>
        <begin position="58"/>
        <end position="81"/>
    </location>
</feature>
<keyword evidence="6" id="KW-0297">G-protein coupled receptor</keyword>
<keyword evidence="6 9" id="KW-0675">Receptor</keyword>
<sequence>MNSTQASDPALEDTTIRPTDVCLFFIALCLALFIMSANATTVLAIWRTPGLRTLANTYVCSLACSDLVVGGVCVLLALYMLPPLRVNWFDRSGNLCSLLNGLNIGMTVVSAFSMTLIAFDRYLYIIKPYFYQRNINIQVIGISIALVWIAGLVVAFLPQFIARDGVLCHITDRLPVWYLFHLCTILYLLTCVVNILLYTVILKVACRQRNAVMATVVSVQNTKPGELGKAGGTSSKISKGTMKSIKFFLTVFGCFFCCITPMVVVLALDIYVSVPTALYRLLNVVALLNSAMNFLIYAAMNLQFRQAFLKTSSLARVCESCVCSSRVKGQGGDIRCGGGKGGSCGDGCRERTGWSRGKSEHGTSGASVVSYIDA</sequence>
<comment type="caution">
    <text evidence="9">The sequence shown here is derived from an EMBL/GenBank/DDBJ whole genome shotgun (WGS) entry which is preliminary data.</text>
</comment>
<evidence type="ECO:0000256" key="4">
    <source>
        <dbReference type="ARBA" id="ARBA00022989"/>
    </source>
</evidence>
<dbReference type="AlphaFoldDB" id="A0AAV4F3H7"/>
<evidence type="ECO:0000256" key="2">
    <source>
        <dbReference type="ARBA" id="ARBA00022475"/>
    </source>
</evidence>
<feature type="transmembrane region" description="Helical" evidence="7">
    <location>
        <begin position="177"/>
        <end position="201"/>
    </location>
</feature>
<feature type="transmembrane region" description="Helical" evidence="7">
    <location>
        <begin position="247"/>
        <end position="272"/>
    </location>
</feature>
<keyword evidence="6" id="KW-0807">Transducer</keyword>
<dbReference type="PANTHER" id="PTHR22750">
    <property type="entry name" value="G-PROTEIN COUPLED RECEPTOR"/>
    <property type="match status" value="1"/>
</dbReference>
<evidence type="ECO:0000313" key="10">
    <source>
        <dbReference type="Proteomes" id="UP000762676"/>
    </source>
</evidence>
<keyword evidence="4 7" id="KW-1133">Transmembrane helix</keyword>
<comment type="subcellular location">
    <subcellularLocation>
        <location evidence="1">Cell membrane</location>
        <topology evidence="1">Multi-pass membrane protein</topology>
    </subcellularLocation>
</comment>
<dbReference type="EMBL" id="BMAT01007614">
    <property type="protein sequence ID" value="GFR67767.1"/>
    <property type="molecule type" value="Genomic_DNA"/>
</dbReference>
<keyword evidence="10" id="KW-1185">Reference proteome</keyword>
<comment type="similarity">
    <text evidence="6">Belongs to the G-protein coupled receptor 1 family.</text>
</comment>
<dbReference type="Proteomes" id="UP000762676">
    <property type="component" value="Unassembled WGS sequence"/>
</dbReference>
<dbReference type="InterPro" id="IPR017452">
    <property type="entry name" value="GPCR_Rhodpsn_7TM"/>
</dbReference>
<keyword evidence="5 7" id="KW-0472">Membrane</keyword>
<keyword evidence="2" id="KW-1003">Cell membrane</keyword>
<dbReference type="PROSITE" id="PS00237">
    <property type="entry name" value="G_PROTEIN_RECEP_F1_1"/>
    <property type="match status" value="1"/>
</dbReference>
<keyword evidence="3 6" id="KW-0812">Transmembrane</keyword>
<accession>A0AAV4F3H7</accession>
<proteinExistence type="inferred from homology"/>
<evidence type="ECO:0000256" key="7">
    <source>
        <dbReference type="SAM" id="Phobius"/>
    </source>
</evidence>
<organism evidence="9 10">
    <name type="scientific">Elysia marginata</name>
    <dbReference type="NCBI Taxonomy" id="1093978"/>
    <lineage>
        <taxon>Eukaryota</taxon>
        <taxon>Metazoa</taxon>
        <taxon>Spiralia</taxon>
        <taxon>Lophotrochozoa</taxon>
        <taxon>Mollusca</taxon>
        <taxon>Gastropoda</taxon>
        <taxon>Heterobranchia</taxon>
        <taxon>Euthyneura</taxon>
        <taxon>Panpulmonata</taxon>
        <taxon>Sacoglossa</taxon>
        <taxon>Placobranchoidea</taxon>
        <taxon>Plakobranchidae</taxon>
        <taxon>Elysia</taxon>
    </lineage>
</organism>
<evidence type="ECO:0000256" key="6">
    <source>
        <dbReference type="RuleBase" id="RU000688"/>
    </source>
</evidence>
<dbReference type="GO" id="GO:0004930">
    <property type="term" value="F:G protein-coupled receptor activity"/>
    <property type="evidence" value="ECO:0007669"/>
    <property type="project" value="UniProtKB-KW"/>
</dbReference>
<evidence type="ECO:0000313" key="9">
    <source>
        <dbReference type="EMBL" id="GFR67767.1"/>
    </source>
</evidence>
<feature type="domain" description="G-protein coupled receptors family 1 profile" evidence="8">
    <location>
        <begin position="37"/>
        <end position="297"/>
    </location>
</feature>
<dbReference type="SUPFAM" id="SSF81321">
    <property type="entry name" value="Family A G protein-coupled receptor-like"/>
    <property type="match status" value="1"/>
</dbReference>
<feature type="transmembrane region" description="Helical" evidence="7">
    <location>
        <begin position="135"/>
        <end position="157"/>
    </location>
</feature>
<dbReference type="Gene3D" id="1.20.1070.10">
    <property type="entry name" value="Rhodopsin 7-helix transmembrane proteins"/>
    <property type="match status" value="1"/>
</dbReference>
<evidence type="ECO:0000259" key="8">
    <source>
        <dbReference type="PROSITE" id="PS50262"/>
    </source>
</evidence>
<gene>
    <name evidence="9" type="ORF">ElyMa_003715300</name>
</gene>
<protein>
    <submittedName>
        <fullName evidence="9">Beta-2 adrenergic receptor</fullName>
    </submittedName>
</protein>
<dbReference type="Pfam" id="PF00001">
    <property type="entry name" value="7tm_1"/>
    <property type="match status" value="1"/>
</dbReference>
<feature type="transmembrane region" description="Helical" evidence="7">
    <location>
        <begin position="23"/>
        <end position="46"/>
    </location>
</feature>
<dbReference type="CDD" id="cd00637">
    <property type="entry name" value="7tm_classA_rhodopsin-like"/>
    <property type="match status" value="1"/>
</dbReference>